<dbReference type="InterPro" id="IPR015943">
    <property type="entry name" value="WD40/YVTN_repeat-like_dom_sf"/>
</dbReference>
<evidence type="ECO:0000256" key="2">
    <source>
        <dbReference type="ARBA" id="ARBA00022737"/>
    </source>
</evidence>
<keyword evidence="1" id="KW-0853">WD repeat</keyword>
<dbReference type="Proteomes" id="UP001482620">
    <property type="component" value="Unassembled WGS sequence"/>
</dbReference>
<reference evidence="4 5" key="1">
    <citation type="submission" date="2021-06" db="EMBL/GenBank/DDBJ databases">
        <authorList>
            <person name="Palmer J.M."/>
        </authorList>
    </citation>
    <scope>NUCLEOTIDE SEQUENCE [LARGE SCALE GENOMIC DNA]</scope>
    <source>
        <strain evidence="5">if_2019</strain>
        <tissue evidence="4">Muscle</tissue>
    </source>
</reference>
<organism evidence="4 5">
    <name type="scientific">Ilyodon furcidens</name>
    <name type="common">goldbreast splitfin</name>
    <dbReference type="NCBI Taxonomy" id="33524"/>
    <lineage>
        <taxon>Eukaryota</taxon>
        <taxon>Metazoa</taxon>
        <taxon>Chordata</taxon>
        <taxon>Craniata</taxon>
        <taxon>Vertebrata</taxon>
        <taxon>Euteleostomi</taxon>
        <taxon>Actinopterygii</taxon>
        <taxon>Neopterygii</taxon>
        <taxon>Teleostei</taxon>
        <taxon>Neoteleostei</taxon>
        <taxon>Acanthomorphata</taxon>
        <taxon>Ovalentaria</taxon>
        <taxon>Atherinomorphae</taxon>
        <taxon>Cyprinodontiformes</taxon>
        <taxon>Goodeidae</taxon>
        <taxon>Ilyodon</taxon>
    </lineage>
</organism>
<dbReference type="EMBL" id="JAHRIQ010093819">
    <property type="protein sequence ID" value="MEQ2251698.1"/>
    <property type="molecule type" value="Genomic_DNA"/>
</dbReference>
<keyword evidence="2" id="KW-0677">Repeat</keyword>
<keyword evidence="3" id="KW-0812">Transmembrane</keyword>
<keyword evidence="3" id="KW-0472">Membrane</keyword>
<keyword evidence="5" id="KW-1185">Reference proteome</keyword>
<comment type="caution">
    <text evidence="4">The sequence shown here is derived from an EMBL/GenBank/DDBJ whole genome shotgun (WGS) entry which is preliminary data.</text>
</comment>
<evidence type="ECO:0000313" key="5">
    <source>
        <dbReference type="Proteomes" id="UP001482620"/>
    </source>
</evidence>
<accession>A0ABV0V5P5</accession>
<dbReference type="InterPro" id="IPR050630">
    <property type="entry name" value="WD_repeat_EMAP"/>
</dbReference>
<dbReference type="PANTHER" id="PTHR13720">
    <property type="entry name" value="WD-40 REPEAT PROTEIN"/>
    <property type="match status" value="1"/>
</dbReference>
<dbReference type="Gene3D" id="2.130.10.10">
    <property type="entry name" value="YVTN repeat-like/Quinoprotein amine dehydrogenase"/>
    <property type="match status" value="2"/>
</dbReference>
<dbReference type="Pfam" id="PF03451">
    <property type="entry name" value="HELP"/>
    <property type="match status" value="1"/>
</dbReference>
<protein>
    <submittedName>
        <fullName evidence="4">Uncharacterized protein</fullName>
    </submittedName>
</protein>
<feature type="transmembrane region" description="Helical" evidence="3">
    <location>
        <begin position="81"/>
        <end position="101"/>
    </location>
</feature>
<gene>
    <name evidence="4" type="ORF">ILYODFUR_013785</name>
</gene>
<dbReference type="InterPro" id="IPR005108">
    <property type="entry name" value="HELP"/>
</dbReference>
<evidence type="ECO:0000313" key="4">
    <source>
        <dbReference type="EMBL" id="MEQ2251698.1"/>
    </source>
</evidence>
<name>A0ABV0V5P5_9TELE</name>
<evidence type="ECO:0000256" key="3">
    <source>
        <dbReference type="SAM" id="Phobius"/>
    </source>
</evidence>
<proteinExistence type="predicted"/>
<dbReference type="PANTHER" id="PTHR13720:SF15">
    <property type="entry name" value="ECHINODERM MICROTUBULE-ASSOCIATED PROTEIN-LIKE 3"/>
    <property type="match status" value="1"/>
</dbReference>
<feature type="non-terminal residue" evidence="4">
    <location>
        <position position="117"/>
    </location>
</feature>
<keyword evidence="3" id="KW-1133">Transmembrane helix</keyword>
<sequence length="117" mass="13740">MSCLALCRKLLLIHEGSPGARRGTYSQEQSIKMFIRGRPITMYVPSNIQNYDNLKMELPSERLELDWVYGYRGRDCRANLFFLPSGEAVYFIACVIVLYHINNRTQRHYHKHTDSVR</sequence>
<evidence type="ECO:0000256" key="1">
    <source>
        <dbReference type="ARBA" id="ARBA00022574"/>
    </source>
</evidence>